<evidence type="ECO:0000313" key="3">
    <source>
        <dbReference type="Proteomes" id="UP001165678"/>
    </source>
</evidence>
<sequence length="176" mass="19380">MKVCKERTVLMAALTLACCAQASASDHLPAQVRAEVDAQCVVSDASRGQAPEQFPAGQDGTLWLVPCHIGAYQTGYQAVYQSDDGASRKLLFAKWEDRSWTGSDALFDPNFDPDTGILSDQYKDRGAGGCGGERTWRWESHTFKLITYRARSCSDDPSRYPLVFEARQDDAHTAGH</sequence>
<evidence type="ECO:0000313" key="2">
    <source>
        <dbReference type="EMBL" id="MCX2524737.1"/>
    </source>
</evidence>
<dbReference type="EMBL" id="JAPIVE010000003">
    <property type="protein sequence ID" value="MCX2524737.1"/>
    <property type="molecule type" value="Genomic_DNA"/>
</dbReference>
<organism evidence="2 3">
    <name type="scientific">Larsenimonas rhizosphaerae</name>
    <dbReference type="NCBI Taxonomy" id="2944682"/>
    <lineage>
        <taxon>Bacteria</taxon>
        <taxon>Pseudomonadati</taxon>
        <taxon>Pseudomonadota</taxon>
        <taxon>Gammaproteobacteria</taxon>
        <taxon>Oceanospirillales</taxon>
        <taxon>Halomonadaceae</taxon>
        <taxon>Larsenimonas</taxon>
    </lineage>
</organism>
<dbReference type="PROSITE" id="PS51257">
    <property type="entry name" value="PROKAR_LIPOPROTEIN"/>
    <property type="match status" value="1"/>
</dbReference>
<dbReference type="AlphaFoldDB" id="A0AA42CUJ1"/>
<feature type="signal peptide" evidence="1">
    <location>
        <begin position="1"/>
        <end position="24"/>
    </location>
</feature>
<dbReference type="Pfam" id="PF06674">
    <property type="entry name" value="DUF1176"/>
    <property type="match status" value="1"/>
</dbReference>
<feature type="chain" id="PRO_5041465337" evidence="1">
    <location>
        <begin position="25"/>
        <end position="176"/>
    </location>
</feature>
<protein>
    <submittedName>
        <fullName evidence="2">DUF1176 domain-containing protein</fullName>
    </submittedName>
</protein>
<keyword evidence="3" id="KW-1185">Reference proteome</keyword>
<proteinExistence type="predicted"/>
<reference evidence="2" key="1">
    <citation type="submission" date="2022-11" db="EMBL/GenBank/DDBJ databases">
        <title>Larsenimonas rhizosphaerae sp. nov., isolated from a tidal mudflat.</title>
        <authorList>
            <person name="Lee S.D."/>
            <person name="Kim I.S."/>
        </authorList>
    </citation>
    <scope>NUCLEOTIDE SEQUENCE</scope>
    <source>
        <strain evidence="2">GH2-1</strain>
    </source>
</reference>
<gene>
    <name evidence="2" type="ORF">OQ287_10855</name>
</gene>
<accession>A0AA42CUJ1</accession>
<evidence type="ECO:0000256" key="1">
    <source>
        <dbReference type="SAM" id="SignalP"/>
    </source>
</evidence>
<keyword evidence="1" id="KW-0732">Signal</keyword>
<name>A0AA42CUJ1_9GAMM</name>
<dbReference type="Proteomes" id="UP001165678">
    <property type="component" value="Unassembled WGS sequence"/>
</dbReference>
<dbReference type="InterPro" id="IPR009560">
    <property type="entry name" value="DUF1176"/>
</dbReference>
<comment type="caution">
    <text evidence="2">The sequence shown here is derived from an EMBL/GenBank/DDBJ whole genome shotgun (WGS) entry which is preliminary data.</text>
</comment>
<dbReference type="RefSeq" id="WP_250939339.1">
    <property type="nucleotide sequence ID" value="NZ_JAMLJK010000004.1"/>
</dbReference>